<accession>A0A645JE37</accession>
<dbReference type="InterPro" id="IPR016009">
    <property type="entry name" value="tRNA_MeTrfase_TRMD/TRM10"/>
</dbReference>
<evidence type="ECO:0000256" key="14">
    <source>
        <dbReference type="ARBA" id="ARBA00047783"/>
    </source>
</evidence>
<evidence type="ECO:0000256" key="11">
    <source>
        <dbReference type="ARBA" id="ARBA00022694"/>
    </source>
</evidence>
<dbReference type="GO" id="GO:0005829">
    <property type="term" value="C:cytosol"/>
    <property type="evidence" value="ECO:0007669"/>
    <property type="project" value="TreeGrafter"/>
</dbReference>
<comment type="catalytic activity">
    <reaction evidence="14">
        <text>guanosine(37) in tRNA + S-adenosyl-L-methionine = N(1)-methylguanosine(37) in tRNA + S-adenosyl-L-homocysteine + H(+)</text>
        <dbReference type="Rhea" id="RHEA:36899"/>
        <dbReference type="Rhea" id="RHEA-COMP:10145"/>
        <dbReference type="Rhea" id="RHEA-COMP:10147"/>
        <dbReference type="ChEBI" id="CHEBI:15378"/>
        <dbReference type="ChEBI" id="CHEBI:57856"/>
        <dbReference type="ChEBI" id="CHEBI:59789"/>
        <dbReference type="ChEBI" id="CHEBI:73542"/>
        <dbReference type="ChEBI" id="CHEBI:74269"/>
        <dbReference type="EC" id="2.1.1.228"/>
    </reaction>
</comment>
<evidence type="ECO:0000256" key="9">
    <source>
        <dbReference type="ARBA" id="ARBA00022679"/>
    </source>
</evidence>
<dbReference type="FunFam" id="1.10.1270.20:FF:000001">
    <property type="entry name" value="tRNA (guanine-N(1)-)-methyltransferase"/>
    <property type="match status" value="1"/>
</dbReference>
<name>A0A645JE37_9ZZZZ</name>
<dbReference type="EMBL" id="VSSQ01137843">
    <property type="protein sequence ID" value="MPN61350.1"/>
    <property type="molecule type" value="Genomic_DNA"/>
</dbReference>
<evidence type="ECO:0000313" key="17">
    <source>
        <dbReference type="EMBL" id="MPN61350.1"/>
    </source>
</evidence>
<dbReference type="Gene3D" id="1.10.1270.20">
    <property type="entry name" value="tRNA(m1g37)methyltransferase, domain 2"/>
    <property type="match status" value="1"/>
</dbReference>
<evidence type="ECO:0000256" key="3">
    <source>
        <dbReference type="ARBA" id="ARBA00007630"/>
    </source>
</evidence>
<comment type="subcellular location">
    <subcellularLocation>
        <location evidence="2">Cytoplasm</location>
    </subcellularLocation>
</comment>
<dbReference type="InterPro" id="IPR029026">
    <property type="entry name" value="tRNA_m1G_MTases_N"/>
</dbReference>
<keyword evidence="9 17" id="KW-0808">Transferase</keyword>
<dbReference type="InterPro" id="IPR023148">
    <property type="entry name" value="tRNA_m1G_MeTrfase_C_sf"/>
</dbReference>
<proteinExistence type="inferred from homology"/>
<dbReference type="InterPro" id="IPR029028">
    <property type="entry name" value="Alpha/beta_knot_MTases"/>
</dbReference>
<evidence type="ECO:0000256" key="2">
    <source>
        <dbReference type="ARBA" id="ARBA00004496"/>
    </source>
</evidence>
<evidence type="ECO:0000256" key="5">
    <source>
        <dbReference type="ARBA" id="ARBA00012807"/>
    </source>
</evidence>
<evidence type="ECO:0000256" key="8">
    <source>
        <dbReference type="ARBA" id="ARBA00022603"/>
    </source>
</evidence>
<evidence type="ECO:0000256" key="4">
    <source>
        <dbReference type="ARBA" id="ARBA00011738"/>
    </source>
</evidence>
<keyword evidence="10" id="KW-0949">S-adenosyl-L-methionine</keyword>
<keyword evidence="7" id="KW-0963">Cytoplasm</keyword>
<comment type="caution">
    <text evidence="17">The sequence shown here is derived from an EMBL/GenBank/DDBJ whole genome shotgun (WGS) entry which is preliminary data.</text>
</comment>
<feature type="domain" description="tRNA methyltransferase TRMD/TRM10-type" evidence="16">
    <location>
        <begin position="1"/>
        <end position="88"/>
    </location>
</feature>
<evidence type="ECO:0000256" key="12">
    <source>
        <dbReference type="ARBA" id="ARBA00029736"/>
    </source>
</evidence>
<dbReference type="SUPFAM" id="SSF75217">
    <property type="entry name" value="alpha/beta knot"/>
    <property type="match status" value="1"/>
</dbReference>
<feature type="region of interest" description="Disordered" evidence="15">
    <location>
        <begin position="108"/>
        <end position="129"/>
    </location>
</feature>
<sequence length="129" mass="14655">MLTGGEIAAMAVADSVCRLLPGVLGDEECFTEESHWNGLLEYPQYSRPEEWHGRHVPPVLLSGDHAKVSDWRRRESYKRTLERRPDILNLENIGKKECKLFEQAKSELAAAHEEDAPPDSEPAEGFRKK</sequence>
<dbReference type="Gene3D" id="3.40.1280.10">
    <property type="match status" value="1"/>
</dbReference>
<keyword evidence="8 17" id="KW-0489">Methyltransferase</keyword>
<evidence type="ECO:0000256" key="6">
    <source>
        <dbReference type="ARBA" id="ARBA00014679"/>
    </source>
</evidence>
<keyword evidence="11" id="KW-0819">tRNA processing</keyword>
<evidence type="ECO:0000256" key="15">
    <source>
        <dbReference type="SAM" id="MobiDB-lite"/>
    </source>
</evidence>
<evidence type="ECO:0000259" key="16">
    <source>
        <dbReference type="Pfam" id="PF01746"/>
    </source>
</evidence>
<comment type="function">
    <text evidence="1">Specifically methylates guanosine-37 in various tRNAs.</text>
</comment>
<evidence type="ECO:0000256" key="10">
    <source>
        <dbReference type="ARBA" id="ARBA00022691"/>
    </source>
</evidence>
<evidence type="ECO:0000256" key="1">
    <source>
        <dbReference type="ARBA" id="ARBA00002634"/>
    </source>
</evidence>
<dbReference type="InterPro" id="IPR002649">
    <property type="entry name" value="tRNA_m1G_MeTrfase_TrmD"/>
</dbReference>
<organism evidence="17">
    <name type="scientific">bioreactor metagenome</name>
    <dbReference type="NCBI Taxonomy" id="1076179"/>
    <lineage>
        <taxon>unclassified sequences</taxon>
        <taxon>metagenomes</taxon>
        <taxon>ecological metagenomes</taxon>
    </lineage>
</organism>
<dbReference type="AlphaFoldDB" id="A0A645JE37"/>
<evidence type="ECO:0000256" key="7">
    <source>
        <dbReference type="ARBA" id="ARBA00022490"/>
    </source>
</evidence>
<gene>
    <name evidence="17" type="primary">trmD_51</name>
    <name evidence="17" type="ORF">SDC9_209086</name>
</gene>
<evidence type="ECO:0000256" key="13">
    <source>
        <dbReference type="ARBA" id="ARBA00033392"/>
    </source>
</evidence>
<dbReference type="GO" id="GO:0052906">
    <property type="term" value="F:tRNA (guanine(37)-N1)-methyltransferase activity"/>
    <property type="evidence" value="ECO:0007669"/>
    <property type="project" value="UniProtKB-EC"/>
</dbReference>
<comment type="similarity">
    <text evidence="3">Belongs to the RNA methyltransferase TrmD family.</text>
</comment>
<protein>
    <recommendedName>
        <fullName evidence="6">tRNA (guanine-N(1)-)-methyltransferase</fullName>
        <ecNumber evidence="5">2.1.1.228</ecNumber>
    </recommendedName>
    <alternativeName>
        <fullName evidence="12">M1G-methyltransferase</fullName>
    </alternativeName>
    <alternativeName>
        <fullName evidence="13">tRNA [GM37] methyltransferase</fullName>
    </alternativeName>
</protein>
<dbReference type="Pfam" id="PF01746">
    <property type="entry name" value="tRNA_m1G_MT"/>
    <property type="match status" value="1"/>
</dbReference>
<reference evidence="17" key="1">
    <citation type="submission" date="2019-08" db="EMBL/GenBank/DDBJ databases">
        <authorList>
            <person name="Kucharzyk K."/>
            <person name="Murdoch R.W."/>
            <person name="Higgins S."/>
            <person name="Loffler F."/>
        </authorList>
    </citation>
    <scope>NUCLEOTIDE SEQUENCE</scope>
</reference>
<dbReference type="GO" id="GO:0002939">
    <property type="term" value="P:tRNA N1-guanine methylation"/>
    <property type="evidence" value="ECO:0007669"/>
    <property type="project" value="TreeGrafter"/>
</dbReference>
<dbReference type="PANTHER" id="PTHR46417">
    <property type="entry name" value="TRNA (GUANINE-N(1)-)-METHYLTRANSFERASE"/>
    <property type="match status" value="1"/>
</dbReference>
<dbReference type="PANTHER" id="PTHR46417:SF1">
    <property type="entry name" value="TRNA (GUANINE-N(1)-)-METHYLTRANSFERASE"/>
    <property type="match status" value="1"/>
</dbReference>
<comment type="subunit">
    <text evidence="4">Homodimer.</text>
</comment>
<dbReference type="EC" id="2.1.1.228" evidence="5"/>